<evidence type="ECO:0000313" key="3">
    <source>
        <dbReference type="Proteomes" id="UP001642501"/>
    </source>
</evidence>
<feature type="compositionally biased region" description="Basic and acidic residues" evidence="1">
    <location>
        <begin position="152"/>
        <end position="168"/>
    </location>
</feature>
<feature type="compositionally biased region" description="Polar residues" evidence="1">
    <location>
        <begin position="404"/>
        <end position="413"/>
    </location>
</feature>
<reference evidence="2 3" key="1">
    <citation type="submission" date="2024-01" db="EMBL/GenBank/DDBJ databases">
        <authorList>
            <person name="Allen C."/>
            <person name="Tagirdzhanova G."/>
        </authorList>
    </citation>
    <scope>NUCLEOTIDE SEQUENCE [LARGE SCALE GENOMIC DNA]</scope>
    <source>
        <strain evidence="2 3">CBS 573.63</strain>
    </source>
</reference>
<feature type="compositionally biased region" description="Polar residues" evidence="1">
    <location>
        <begin position="250"/>
        <end position="264"/>
    </location>
</feature>
<gene>
    <name evidence="2" type="ORF">SEPCBS57363_006315</name>
</gene>
<sequence length="432" mass="47855">MSGKGHNVDVSQAPLHAYTTGGLNYQMFSGMPNSVVPAYPYGSWDAYTPRSWGMPMPLPPSLPWLSPYPSIAWSLALPSTPSVIAASAVPPNLLADLWTARQRQDEHSYLFDKLRSRDGTIRRRLKRLAHIDAELQQYNQQREEQENEIDSAADKEKSECAKSNDENKNTAPRVTRGQARELRRQMWWLQHQIQQVEQDEEQLFVRLGEIMAGQQTGQWLGQIRQRRYEQYGQQANWLAQGDDEARGHNNESSTGGNFTVSGQPSYDLAHVEKTRPRASQERLTETSSVSLTVDSSFVTSSPETPTLLATTTASSVSESAASAASVTCGHQDSMASPLSPLAPVFEPRQTATADRALVLAELGMHYVQEEAGTVFGEDVNKVSAADATDTSFVPTKLRDRRVSHSTAASPTSPQRKRISLPPVTFVWPSEDK</sequence>
<name>A0ABP0E2E6_9PEZI</name>
<organism evidence="2 3">
    <name type="scientific">Sporothrix epigloea</name>
    <dbReference type="NCBI Taxonomy" id="1892477"/>
    <lineage>
        <taxon>Eukaryota</taxon>
        <taxon>Fungi</taxon>
        <taxon>Dikarya</taxon>
        <taxon>Ascomycota</taxon>
        <taxon>Pezizomycotina</taxon>
        <taxon>Sordariomycetes</taxon>
        <taxon>Sordariomycetidae</taxon>
        <taxon>Ophiostomatales</taxon>
        <taxon>Ophiostomataceae</taxon>
        <taxon>Sporothrix</taxon>
    </lineage>
</organism>
<proteinExistence type="predicted"/>
<comment type="caution">
    <text evidence="2">The sequence shown here is derived from an EMBL/GenBank/DDBJ whole genome shotgun (WGS) entry which is preliminary data.</text>
</comment>
<evidence type="ECO:0000256" key="1">
    <source>
        <dbReference type="SAM" id="MobiDB-lite"/>
    </source>
</evidence>
<evidence type="ECO:0000313" key="2">
    <source>
        <dbReference type="EMBL" id="CAK7274740.1"/>
    </source>
</evidence>
<keyword evidence="3" id="KW-1185">Reference proteome</keyword>
<dbReference type="Proteomes" id="UP001642501">
    <property type="component" value="Unassembled WGS sequence"/>
</dbReference>
<dbReference type="EMBL" id="CAWUOM010000181">
    <property type="protein sequence ID" value="CAK7274740.1"/>
    <property type="molecule type" value="Genomic_DNA"/>
</dbReference>
<protein>
    <submittedName>
        <fullName evidence="2">Uncharacterized protein</fullName>
    </submittedName>
</protein>
<feature type="region of interest" description="Disordered" evidence="1">
    <location>
        <begin position="243"/>
        <end position="264"/>
    </location>
</feature>
<feature type="region of interest" description="Disordered" evidence="1">
    <location>
        <begin position="398"/>
        <end position="432"/>
    </location>
</feature>
<feature type="region of interest" description="Disordered" evidence="1">
    <location>
        <begin position="139"/>
        <end position="176"/>
    </location>
</feature>
<accession>A0ABP0E2E6</accession>